<gene>
    <name evidence="1" type="ORF">ZEAMMB73_Zm00001d038943</name>
</gene>
<protein>
    <submittedName>
        <fullName evidence="1">Uncharacterized protein</fullName>
    </submittedName>
</protein>
<dbReference type="AlphaFoldDB" id="A0A1D6MBY6"/>
<dbReference type="PaxDb" id="4577-GRMZM2G181111_P01"/>
<organism evidence="1">
    <name type="scientific">Zea mays</name>
    <name type="common">Maize</name>
    <dbReference type="NCBI Taxonomy" id="4577"/>
    <lineage>
        <taxon>Eukaryota</taxon>
        <taxon>Viridiplantae</taxon>
        <taxon>Streptophyta</taxon>
        <taxon>Embryophyta</taxon>
        <taxon>Tracheophyta</taxon>
        <taxon>Spermatophyta</taxon>
        <taxon>Magnoliopsida</taxon>
        <taxon>Liliopsida</taxon>
        <taxon>Poales</taxon>
        <taxon>Poaceae</taxon>
        <taxon>PACMAD clade</taxon>
        <taxon>Panicoideae</taxon>
        <taxon>Andropogonodae</taxon>
        <taxon>Andropogoneae</taxon>
        <taxon>Tripsacinae</taxon>
        <taxon>Zea</taxon>
    </lineage>
</organism>
<accession>A0A1D6MBY6</accession>
<sequence>MAATEHVLQAPPPSRRALQAAPGRCHSLAVYQQPLSLPSQQTGHRPRELGRLGVRFRPPAFRDLHEEVEQKPFRHAVQASRDRAREQRDEVVVLVWHAKNASDAAVTVTVTTACPCRRGHRRASRTALDRLLVGGAVGVRVLRRGQERLEIQGRQLVVAAAPEPSDLVCLSSCCTAEESVLVVLTRRCPQIRPAPRPGGGEIQATNFDRGKIPLSLGTHAEVGWMAPMNGTNEGEPT</sequence>
<name>A0A1D6MBY6_MAIZE</name>
<reference evidence="1" key="1">
    <citation type="submission" date="2015-12" db="EMBL/GenBank/DDBJ databases">
        <title>Update maize B73 reference genome by single molecule sequencing technologies.</title>
        <authorList>
            <consortium name="Maize Genome Sequencing Project"/>
            <person name="Ware D."/>
        </authorList>
    </citation>
    <scope>NUCLEOTIDE SEQUENCE</scope>
    <source>
        <tissue evidence="1">Seedling</tissue>
    </source>
</reference>
<evidence type="ECO:0000313" key="1">
    <source>
        <dbReference type="EMBL" id="AQK88269.1"/>
    </source>
</evidence>
<dbReference type="InParanoid" id="A0A1D6MBY6"/>
<dbReference type="EMBL" id="CM000782">
    <property type="protein sequence ID" value="AQK88269.1"/>
    <property type="molecule type" value="Genomic_DNA"/>
</dbReference>
<proteinExistence type="predicted"/>